<feature type="binding site" evidence="7">
    <location>
        <position position="116"/>
    </location>
    <ligand>
        <name>tRNA</name>
        <dbReference type="ChEBI" id="CHEBI:17843"/>
    </ligand>
</feature>
<dbReference type="NCBIfam" id="TIGR00447">
    <property type="entry name" value="pth"/>
    <property type="match status" value="1"/>
</dbReference>
<evidence type="ECO:0000256" key="6">
    <source>
        <dbReference type="ARBA" id="ARBA00050038"/>
    </source>
</evidence>
<sequence>MVLIMKLFVGLGNPGLQFKYNRHNIGFMVIDKILDRYNFGSWKTHCKSITSEGIIAGEQIIILKPMTFMNRSGCSVGEAVRLFKLPSENISVFYDELDLSPGKIRLKRGGSSGGHNGINNINRHIKNNYRRIRLGIGHPGDKSKVNNYVLSNFSKAEKNAWLTTLIDTVANELEMLIHDEDINFMSKVSNAVFPRLLNLSDLRLTVS</sequence>
<dbReference type="HOGENOM" id="CLU_062456_1_0_5"/>
<feature type="active site" description="Proton acceptor" evidence="7">
    <location>
        <position position="23"/>
    </location>
</feature>
<evidence type="ECO:0000256" key="2">
    <source>
        <dbReference type="ARBA" id="ARBA00022555"/>
    </source>
</evidence>
<evidence type="ECO:0000256" key="1">
    <source>
        <dbReference type="ARBA" id="ARBA00013260"/>
    </source>
</evidence>
<dbReference type="HAMAP" id="MF_00083">
    <property type="entry name" value="Pept_tRNA_hydro_bact"/>
    <property type="match status" value="1"/>
</dbReference>
<feature type="binding site" evidence="7">
    <location>
        <position position="18"/>
    </location>
    <ligand>
        <name>tRNA</name>
        <dbReference type="ChEBI" id="CHEBI:17843"/>
    </ligand>
</feature>
<proteinExistence type="inferred from homology"/>
<comment type="subunit">
    <text evidence="7">Monomer.</text>
</comment>
<evidence type="ECO:0000313" key="10">
    <source>
        <dbReference type="EMBL" id="AFX98244.1"/>
    </source>
</evidence>
<dbReference type="InterPro" id="IPR001328">
    <property type="entry name" value="Pept_tRNA_hydro"/>
</dbReference>
<dbReference type="GO" id="GO:0000049">
    <property type="term" value="F:tRNA binding"/>
    <property type="evidence" value="ECO:0007669"/>
    <property type="project" value="UniProtKB-UniRule"/>
</dbReference>
<dbReference type="STRING" id="1193729.A1OE_30"/>
<comment type="catalytic activity">
    <reaction evidence="7 8">
        <text>an N-acyl-L-alpha-aminoacyl-tRNA + H2O = an N-acyl-L-amino acid + a tRNA + H(+)</text>
        <dbReference type="Rhea" id="RHEA:54448"/>
        <dbReference type="Rhea" id="RHEA-COMP:10123"/>
        <dbReference type="Rhea" id="RHEA-COMP:13883"/>
        <dbReference type="ChEBI" id="CHEBI:15377"/>
        <dbReference type="ChEBI" id="CHEBI:15378"/>
        <dbReference type="ChEBI" id="CHEBI:59874"/>
        <dbReference type="ChEBI" id="CHEBI:78442"/>
        <dbReference type="ChEBI" id="CHEBI:138191"/>
        <dbReference type="EC" id="3.1.1.29"/>
    </reaction>
</comment>
<dbReference type="Pfam" id="PF01195">
    <property type="entry name" value="Pept_tRNA_hydro"/>
    <property type="match status" value="1"/>
</dbReference>
<keyword evidence="11" id="KW-1185">Reference proteome</keyword>
<dbReference type="EMBL" id="CP003539">
    <property type="protein sequence ID" value="AFX98244.1"/>
    <property type="molecule type" value="Genomic_DNA"/>
</dbReference>
<dbReference type="PATRIC" id="fig|1193729.4.peg.22"/>
<feature type="binding site" evidence="7">
    <location>
        <position position="68"/>
    </location>
    <ligand>
        <name>tRNA</name>
        <dbReference type="ChEBI" id="CHEBI:17843"/>
    </ligand>
</feature>
<dbReference type="InterPro" id="IPR036416">
    <property type="entry name" value="Pept_tRNA_hydro_sf"/>
</dbReference>
<feature type="site" description="Stabilizes the basic form of H active site to accept a proton" evidence="7">
    <location>
        <position position="95"/>
    </location>
</feature>
<protein>
    <recommendedName>
        <fullName evidence="6 7">Peptidyl-tRNA hydrolase</fullName>
        <shortName evidence="7">Pth</shortName>
        <ecNumber evidence="1 7">3.1.1.29</ecNumber>
    </recommendedName>
</protein>
<dbReference type="FunFam" id="3.40.50.1470:FF:000001">
    <property type="entry name" value="Peptidyl-tRNA hydrolase"/>
    <property type="match status" value="1"/>
</dbReference>
<dbReference type="GO" id="GO:0006515">
    <property type="term" value="P:protein quality control for misfolded or incompletely synthesized proteins"/>
    <property type="evidence" value="ECO:0007669"/>
    <property type="project" value="UniProtKB-UniRule"/>
</dbReference>
<evidence type="ECO:0000256" key="7">
    <source>
        <dbReference type="HAMAP-Rule" id="MF_00083"/>
    </source>
</evidence>
<dbReference type="SUPFAM" id="SSF53178">
    <property type="entry name" value="Peptidyl-tRNA hydrolase-like"/>
    <property type="match status" value="1"/>
</dbReference>
<evidence type="ECO:0000256" key="3">
    <source>
        <dbReference type="ARBA" id="ARBA00022801"/>
    </source>
</evidence>
<dbReference type="Gene3D" id="3.40.50.1470">
    <property type="entry name" value="Peptidyl-tRNA hydrolase"/>
    <property type="match status" value="1"/>
</dbReference>
<evidence type="ECO:0000256" key="9">
    <source>
        <dbReference type="RuleBase" id="RU004320"/>
    </source>
</evidence>
<keyword evidence="4 7" id="KW-0694">RNA-binding</keyword>
<feature type="binding site" evidence="7">
    <location>
        <position position="70"/>
    </location>
    <ligand>
        <name>tRNA</name>
        <dbReference type="ChEBI" id="CHEBI:17843"/>
    </ligand>
</feature>
<dbReference type="GO" id="GO:0072344">
    <property type="term" value="P:rescue of stalled ribosome"/>
    <property type="evidence" value="ECO:0007669"/>
    <property type="project" value="UniProtKB-UniRule"/>
</dbReference>
<feature type="site" description="Discriminates between blocked and unblocked aminoacyl-tRNA" evidence="7">
    <location>
        <position position="13"/>
    </location>
</feature>
<dbReference type="KEGG" id="thal:A1OE_30"/>
<evidence type="ECO:0000256" key="5">
    <source>
        <dbReference type="ARBA" id="ARBA00038063"/>
    </source>
</evidence>
<dbReference type="Proteomes" id="UP000010077">
    <property type="component" value="Chromosome"/>
</dbReference>
<evidence type="ECO:0000256" key="4">
    <source>
        <dbReference type="ARBA" id="ARBA00022884"/>
    </source>
</evidence>
<evidence type="ECO:0000256" key="8">
    <source>
        <dbReference type="RuleBase" id="RU000673"/>
    </source>
</evidence>
<dbReference type="InterPro" id="IPR018171">
    <property type="entry name" value="Pept_tRNA_hydro_CS"/>
</dbReference>
<keyword evidence="3 7" id="KW-0378">Hydrolase</keyword>
<dbReference type="GO" id="GO:0005737">
    <property type="term" value="C:cytoplasm"/>
    <property type="evidence" value="ECO:0007669"/>
    <property type="project" value="UniProtKB-SubCell"/>
</dbReference>
<evidence type="ECO:0000313" key="11">
    <source>
        <dbReference type="Proteomes" id="UP000010077"/>
    </source>
</evidence>
<comment type="subcellular location">
    <subcellularLocation>
        <location evidence="7">Cytoplasm</location>
    </subcellularLocation>
</comment>
<keyword evidence="7" id="KW-0963">Cytoplasm</keyword>
<dbReference type="CDD" id="cd00462">
    <property type="entry name" value="PTH"/>
    <property type="match status" value="1"/>
</dbReference>
<organism evidence="10 11">
    <name type="scientific">Candidatus Endolissoclinum faulkneri L2</name>
    <dbReference type="NCBI Taxonomy" id="1193729"/>
    <lineage>
        <taxon>Bacteria</taxon>
        <taxon>Pseudomonadati</taxon>
        <taxon>Pseudomonadota</taxon>
        <taxon>Alphaproteobacteria</taxon>
        <taxon>Rhodospirillales</taxon>
        <taxon>Rhodospirillaceae</taxon>
        <taxon>Candidatus Endolissoclinum</taxon>
    </lineage>
</organism>
<dbReference type="PROSITE" id="PS01195">
    <property type="entry name" value="PEPT_TRNA_HYDROL_1"/>
    <property type="match status" value="1"/>
</dbReference>
<reference evidence="10 11" key="1">
    <citation type="journal article" date="2012" name="Proc. Natl. Acad. Sci. U.S.A.">
        <title>Genome streamlining and chemical defense in a coral reef symbiosis.</title>
        <authorList>
            <person name="Kwan J.C."/>
            <person name="Donia M.S."/>
            <person name="Han A.W."/>
            <person name="Hirose E."/>
            <person name="Haygood M.G."/>
            <person name="Schmidt E.W."/>
        </authorList>
    </citation>
    <scope>NUCLEOTIDE SEQUENCE [LARGE SCALE GENOMIC DNA]</scope>
    <source>
        <strain evidence="10 11">L2</strain>
    </source>
</reference>
<comment type="function">
    <text evidence="7">Catalyzes the release of premature peptidyl moieties from peptidyl-tRNA molecules trapped in stalled 50S ribosomal subunits, and thus maintains levels of free tRNAs and 50S ribosomes.</text>
</comment>
<comment type="function">
    <text evidence="7">Hydrolyzes ribosome-free peptidyl-tRNAs (with 1 or more amino acids incorporated), which drop off the ribosome during protein synthesis, or as a result of ribosome stalling.</text>
</comment>
<accession>K7YNP6</accession>
<dbReference type="EC" id="3.1.1.29" evidence="1 7"/>
<keyword evidence="2 7" id="KW-0820">tRNA-binding</keyword>
<dbReference type="GO" id="GO:0004045">
    <property type="term" value="F:peptidyl-tRNA hydrolase activity"/>
    <property type="evidence" value="ECO:0007669"/>
    <property type="project" value="UniProtKB-UniRule"/>
</dbReference>
<dbReference type="AlphaFoldDB" id="K7YNP6"/>
<dbReference type="PANTHER" id="PTHR17224">
    <property type="entry name" value="PEPTIDYL-TRNA HYDROLASE"/>
    <property type="match status" value="1"/>
</dbReference>
<comment type="similarity">
    <text evidence="5 7 9">Belongs to the PTH family.</text>
</comment>
<dbReference type="PANTHER" id="PTHR17224:SF1">
    <property type="entry name" value="PEPTIDYL-TRNA HYDROLASE"/>
    <property type="match status" value="1"/>
</dbReference>
<gene>
    <name evidence="7 10" type="primary">pth</name>
    <name evidence="10" type="ORF">A1OE_30</name>
</gene>
<dbReference type="eggNOG" id="COG0193">
    <property type="taxonomic scope" value="Bacteria"/>
</dbReference>
<name>K7YNP6_9PROT</name>